<dbReference type="Gene3D" id="3.40.50.300">
    <property type="entry name" value="P-loop containing nucleotide triphosphate hydrolases"/>
    <property type="match status" value="1"/>
</dbReference>
<dbReference type="PANTHER" id="PTHR10605">
    <property type="entry name" value="HEPARAN SULFATE SULFOTRANSFERASE"/>
    <property type="match status" value="1"/>
</dbReference>
<protein>
    <recommendedName>
        <fullName evidence="6">Sulfotransferase</fullName>
    </recommendedName>
</protein>
<dbReference type="EMBL" id="BRYB01002170">
    <property type="protein sequence ID" value="GMI40628.1"/>
    <property type="molecule type" value="Genomic_DNA"/>
</dbReference>
<name>A0ABQ6N4J2_9STRA</name>
<evidence type="ECO:0000256" key="3">
    <source>
        <dbReference type="SAM" id="SignalP"/>
    </source>
</evidence>
<comment type="caution">
    <text evidence="4">The sequence shown here is derived from an EMBL/GenBank/DDBJ whole genome shotgun (WGS) entry which is preliminary data.</text>
</comment>
<dbReference type="InterPro" id="IPR027417">
    <property type="entry name" value="P-loop_NTPase"/>
</dbReference>
<feature type="signal peptide" evidence="3">
    <location>
        <begin position="1"/>
        <end position="18"/>
    </location>
</feature>
<sequence length="407" mass="43325">MRLKHVLLVLGLAALSFGVFTYSRPPSSSTAPKAAPHDLSWGQVMGGFLSPAAGDMLGGDLPAPDVNPNDVEAAAPAPMPPPPDKPGRPKVTLGQMMQRPGHNMFGKGEGDEEPAPKGDEPGQGQLPLPAPKPATALVSGLVAAARRLTLVVAGSQKCGTSAMAAYLASHPSVAFARTKEVHFFDVDQKWDRGVGAYDANWPRGGGKGLEFGVRAEATPYYIASHVACKRIAGTMGGEDDDYRLVLMIREPAARMWSEYMMEMRRIDDDLAGAAALEAAPQEVLKCWCVHFLSVLTEPKSARSRGFLPCLPPAINAGPRAKKAEKSFSMLFSPFRNSPSHEAAIQKALKCFHPASERRADADKFVAALGKIADAGTAMSPDAVRALVDEDMKGASFTTSCFGPRFIE</sequence>
<feature type="region of interest" description="Disordered" evidence="2">
    <location>
        <begin position="56"/>
        <end position="128"/>
    </location>
</feature>
<organism evidence="4 5">
    <name type="scientific">Tetraparma gracilis</name>
    <dbReference type="NCBI Taxonomy" id="2962635"/>
    <lineage>
        <taxon>Eukaryota</taxon>
        <taxon>Sar</taxon>
        <taxon>Stramenopiles</taxon>
        <taxon>Ochrophyta</taxon>
        <taxon>Bolidophyceae</taxon>
        <taxon>Parmales</taxon>
        <taxon>Triparmaceae</taxon>
        <taxon>Tetraparma</taxon>
    </lineage>
</organism>
<keyword evidence="5" id="KW-1185">Reference proteome</keyword>
<proteinExistence type="predicted"/>
<accession>A0ABQ6N4J2</accession>
<evidence type="ECO:0000256" key="2">
    <source>
        <dbReference type="SAM" id="MobiDB-lite"/>
    </source>
</evidence>
<evidence type="ECO:0008006" key="6">
    <source>
        <dbReference type="Google" id="ProtNLM"/>
    </source>
</evidence>
<gene>
    <name evidence="4" type="ORF">TeGR_g10010</name>
</gene>
<dbReference type="PANTHER" id="PTHR10605:SF56">
    <property type="entry name" value="BIFUNCTIONAL HEPARAN SULFATE N-DEACETYLASE_N-SULFOTRANSFERASE"/>
    <property type="match status" value="1"/>
</dbReference>
<dbReference type="SUPFAM" id="SSF52540">
    <property type="entry name" value="P-loop containing nucleoside triphosphate hydrolases"/>
    <property type="match status" value="1"/>
</dbReference>
<dbReference type="Proteomes" id="UP001165060">
    <property type="component" value="Unassembled WGS sequence"/>
</dbReference>
<evidence type="ECO:0000313" key="5">
    <source>
        <dbReference type="Proteomes" id="UP001165060"/>
    </source>
</evidence>
<reference evidence="4 5" key="1">
    <citation type="journal article" date="2023" name="Commun. Biol.">
        <title>Genome analysis of Parmales, the sister group of diatoms, reveals the evolutionary specialization of diatoms from phago-mixotrophs to photoautotrophs.</title>
        <authorList>
            <person name="Ban H."/>
            <person name="Sato S."/>
            <person name="Yoshikawa S."/>
            <person name="Yamada K."/>
            <person name="Nakamura Y."/>
            <person name="Ichinomiya M."/>
            <person name="Sato N."/>
            <person name="Blanc-Mathieu R."/>
            <person name="Endo H."/>
            <person name="Kuwata A."/>
            <person name="Ogata H."/>
        </authorList>
    </citation>
    <scope>NUCLEOTIDE SEQUENCE [LARGE SCALE GENOMIC DNA]</scope>
</reference>
<evidence type="ECO:0000313" key="4">
    <source>
        <dbReference type="EMBL" id="GMI40628.1"/>
    </source>
</evidence>
<keyword evidence="3" id="KW-0732">Signal</keyword>
<dbReference type="InterPro" id="IPR037359">
    <property type="entry name" value="NST/OST"/>
</dbReference>
<feature type="chain" id="PRO_5045243406" description="Sulfotransferase" evidence="3">
    <location>
        <begin position="19"/>
        <end position="407"/>
    </location>
</feature>
<evidence type="ECO:0000256" key="1">
    <source>
        <dbReference type="ARBA" id="ARBA00022679"/>
    </source>
</evidence>
<feature type="non-terminal residue" evidence="4">
    <location>
        <position position="407"/>
    </location>
</feature>
<keyword evidence="1" id="KW-0808">Transferase</keyword>